<sequence>MANNSCMFKCKKKNSIDGKIYRVYQIMPLPNQFGALGLVGIMYCEQDKKFDANDLSQFEIIDEVSPLL</sequence>
<accession>A0A8D9PEV5</accession>
<dbReference type="EMBL" id="BK029940">
    <property type="protein sequence ID" value="DAD55913.1"/>
    <property type="molecule type" value="Genomic_DNA"/>
</dbReference>
<proteinExistence type="predicted"/>
<name>A0A8D9PEV5_9VIRU</name>
<protein>
    <submittedName>
        <fullName evidence="1">Uncharacterized protein</fullName>
    </submittedName>
</protein>
<evidence type="ECO:0000313" key="1">
    <source>
        <dbReference type="EMBL" id="DAD55913.1"/>
    </source>
</evidence>
<reference evidence="1" key="1">
    <citation type="journal article" date="2021" name="Proc. Natl. Acad. Sci. U.S.A.">
        <title>A Catalog of Tens of Thousands of Viruses from Human Metagenomes Reveals Hidden Associations with Chronic Diseases.</title>
        <authorList>
            <person name="Tisza M.J."/>
            <person name="Buck C.B."/>
        </authorList>
    </citation>
    <scope>NUCLEOTIDE SEQUENCE</scope>
    <source>
        <strain evidence="1">CtOZu12</strain>
    </source>
</reference>
<organism evidence="1">
    <name type="scientific">Bacteriophage sp</name>
    <dbReference type="NCBI Taxonomy" id="38018"/>
    <lineage>
        <taxon>Viruses</taxon>
    </lineage>
</organism>